<dbReference type="Pfam" id="PF12257">
    <property type="entry name" value="IML1"/>
    <property type="match status" value="1"/>
</dbReference>
<keyword evidence="4" id="KW-1185">Reference proteome</keyword>
<dbReference type="InterPro" id="IPR000591">
    <property type="entry name" value="DEP_dom"/>
</dbReference>
<feature type="compositionally biased region" description="Low complexity" evidence="1">
    <location>
        <begin position="541"/>
        <end position="552"/>
    </location>
</feature>
<dbReference type="InterPro" id="IPR048255">
    <property type="entry name" value="IML1_N"/>
</dbReference>
<feature type="domain" description="DEP" evidence="2">
    <location>
        <begin position="1151"/>
        <end position="1226"/>
    </location>
</feature>
<dbReference type="Proteomes" id="UP001627154">
    <property type="component" value="Unassembled WGS sequence"/>
</dbReference>
<feature type="region of interest" description="Disordered" evidence="1">
    <location>
        <begin position="1060"/>
        <end position="1117"/>
    </location>
</feature>
<dbReference type="Pfam" id="PF23013">
    <property type="entry name" value="IML1_N"/>
    <property type="match status" value="1"/>
</dbReference>
<feature type="compositionally biased region" description="Basic and acidic residues" evidence="1">
    <location>
        <begin position="1064"/>
        <end position="1078"/>
    </location>
</feature>
<feature type="compositionally biased region" description="Basic and acidic residues" evidence="1">
    <location>
        <begin position="513"/>
        <end position="523"/>
    </location>
</feature>
<evidence type="ECO:0000313" key="4">
    <source>
        <dbReference type="Proteomes" id="UP001627154"/>
    </source>
</evidence>
<dbReference type="Pfam" id="PF19418">
    <property type="entry name" value="DEPDC5_CTD"/>
    <property type="match status" value="1"/>
</dbReference>
<reference evidence="3 4" key="1">
    <citation type="journal article" date="2024" name="bioRxiv">
        <title>A reference genome for Trichogramma kaykai: A tiny desert-dwelling parasitoid wasp with competing sex-ratio distorters.</title>
        <authorList>
            <person name="Culotta J."/>
            <person name="Lindsey A.R."/>
        </authorList>
    </citation>
    <scope>NUCLEOTIDE SEQUENCE [LARGE SCALE GENOMIC DNA]</scope>
    <source>
        <strain evidence="3 4">KSX58</strain>
    </source>
</reference>
<protein>
    <recommendedName>
        <fullName evidence="2">DEP domain-containing protein</fullName>
    </recommendedName>
</protein>
<dbReference type="InterPro" id="IPR055213">
    <property type="entry name" value="IML1_double_psi_beta_barrel"/>
</dbReference>
<dbReference type="PANTHER" id="PTHR13179">
    <property type="entry name" value="DEP DOMAIN CONTAINING PROTEIN 5"/>
    <property type="match status" value="1"/>
</dbReference>
<feature type="compositionally biased region" description="Polar residues" evidence="1">
    <location>
        <begin position="1487"/>
        <end position="1496"/>
    </location>
</feature>
<feature type="region of interest" description="Disordered" evidence="1">
    <location>
        <begin position="513"/>
        <end position="606"/>
    </location>
</feature>
<organism evidence="3 4">
    <name type="scientific">Trichogramma kaykai</name>
    <dbReference type="NCBI Taxonomy" id="54128"/>
    <lineage>
        <taxon>Eukaryota</taxon>
        <taxon>Metazoa</taxon>
        <taxon>Ecdysozoa</taxon>
        <taxon>Arthropoda</taxon>
        <taxon>Hexapoda</taxon>
        <taxon>Insecta</taxon>
        <taxon>Pterygota</taxon>
        <taxon>Neoptera</taxon>
        <taxon>Endopterygota</taxon>
        <taxon>Hymenoptera</taxon>
        <taxon>Apocrita</taxon>
        <taxon>Proctotrupomorpha</taxon>
        <taxon>Chalcidoidea</taxon>
        <taxon>Trichogrammatidae</taxon>
        <taxon>Trichogramma</taxon>
    </lineage>
</organism>
<dbReference type="SUPFAM" id="SSF46785">
    <property type="entry name" value="Winged helix' DNA-binding domain"/>
    <property type="match status" value="1"/>
</dbReference>
<evidence type="ECO:0000256" key="1">
    <source>
        <dbReference type="SAM" id="MobiDB-lite"/>
    </source>
</evidence>
<dbReference type="InterPro" id="IPR036390">
    <property type="entry name" value="WH_DNA-bd_sf"/>
</dbReference>
<comment type="caution">
    <text evidence="3">The sequence shown here is derived from an EMBL/GenBank/DDBJ whole genome shotgun (WGS) entry which is preliminary data.</text>
</comment>
<name>A0ABD2W3Q5_9HYME</name>
<dbReference type="SMART" id="SM00049">
    <property type="entry name" value="DEP"/>
    <property type="match status" value="1"/>
</dbReference>
<dbReference type="InterPro" id="IPR045838">
    <property type="entry name" value="DEPDC5_CTD"/>
</dbReference>
<dbReference type="Gene3D" id="1.10.10.10">
    <property type="entry name" value="Winged helix-like DNA-binding domain superfamily/Winged helix DNA-binding domain"/>
    <property type="match status" value="1"/>
</dbReference>
<dbReference type="InterPro" id="IPR027244">
    <property type="entry name" value="IML1"/>
</dbReference>
<proteinExistence type="predicted"/>
<feature type="compositionally biased region" description="Polar residues" evidence="1">
    <location>
        <begin position="594"/>
        <end position="606"/>
    </location>
</feature>
<feature type="compositionally biased region" description="Low complexity" evidence="1">
    <location>
        <begin position="1092"/>
        <end position="1117"/>
    </location>
</feature>
<evidence type="ECO:0000259" key="2">
    <source>
        <dbReference type="SMART" id="SM00049"/>
    </source>
</evidence>
<evidence type="ECO:0000313" key="3">
    <source>
        <dbReference type="EMBL" id="KAL3387764.1"/>
    </source>
</evidence>
<accession>A0ABD2W3Q5</accession>
<feature type="compositionally biased region" description="Polar residues" evidence="1">
    <location>
        <begin position="553"/>
        <end position="576"/>
    </location>
</feature>
<feature type="region of interest" description="Disordered" evidence="1">
    <location>
        <begin position="1259"/>
        <end position="1288"/>
    </location>
</feature>
<feature type="region of interest" description="Disordered" evidence="1">
    <location>
        <begin position="1479"/>
        <end position="1498"/>
    </location>
</feature>
<dbReference type="PANTHER" id="PTHR13179:SF8">
    <property type="entry name" value="GATOR COMPLEX PROTEIN DEPDC5"/>
    <property type="match status" value="1"/>
</dbReference>
<dbReference type="InterPro" id="IPR036388">
    <property type="entry name" value="WH-like_DNA-bd_sf"/>
</dbReference>
<sequence>MKLFKLIVHQKNFSGEDLIINPKDYPGIKTGDVVEIYDPDDIFSRLLLQVTAFKEDLQTRETISVESTVASMFQLRTYGDVYMNIVDPAKVALDSVELTFKDQYMGRSEMWRLKNSLVNTCVYMNKKIEFCGGSIRCQVYEMWLQGDRVACGVITDDTKVVFRSSTSMVYLFIQMSSEMWDFDIHGDLYFEKAVNGFLADLFQKWKKNGSNHEVTIVLFSRTFYNATSLEEFPNYMRECLQQDYRGRFYEDFYRVAVQNERYDDWSNVLVQLRKLFTDYQKLVLEYHQKPGIEMPAATNSTAAQGNFLEVLNMSLNVFEKHYLDRSFDRTGQLSVVITPGVGVFEVDRELTNVTKQRIIDNGVGSDLVCVGEQPLHAVPLLKFHNKDSSINVPDDYSMPHWINLSFYSTNKKIPNSTFIPRIKLPQRVTKQCSENNGIGINLKEKARMLQEETRDCLHNTFFDYDAYDAQVFQLPLAHATSLHRTNGRTKKTSVICMETHNNAQALNLLKRKMSDPDIHHPPPEVHSPLLPIVPSTTSGHSSRSAAISIPSRNDNVTSNGSTSETTAPSRSSTTKSELTDTEISPPLRPVIGSAGNQPKINGSLNSHLPQTSFSAVRPSRALINPFDPSHVTIKLTSNRRRWTHIFPKGPTGVLIQQHHYQAIPANPQQQKLSENNNADMLSTSPNEHHAISQSYSTSISRSASQSCFNESMRGKMQRMNLTLSNGIDKRTTEPKSLTLLWGATGEQEWTPALTTGVDWKSLTISACLPITTDYFPDKRSLQNDYVVSDYNLLPDDVNADFAQQRAIYRKPLSTAEVFRELVSQRLAQGFQLIILPPGKTQITTPGSNSIPAISSVMRGRHQADSEHKEEYLLSIGRIFHKISLCGNSISVTRYRPRHPYPPFNIHYRYRFHAPHHDTYEVSWVSFTTEKLENYNWNYLDHYICTRGDTDFALVEALKYWRFRVFLLPLHNQATRKILEGSPHCDIYTPLTTTEQIAMMEGFLRFIEGWLNKIRRPHPNKNWSPTALLAGVVPRDPASHLTRRRHSTSLVSLTNQTSLVGSSPFRERLGSNRLPEKPRPRSGSKVMDRGRVSPASEAAQSASQDQQQQLQQQQAQSQLEHLEINDENFSPEMTKIKSNAPLPEILEAMRHPSNGIGFLTSHPSLPSQTFVSADAVQWLSNHIEGGITVETACSIMKGMIQEKLICHASGDFSKQFIVGFYLYHIVQDKDHQKDYLPPLGDLQSFENEWIEVETRVPKGWCEPQSSHSSTGHLSTSSNSTVSHPISIPSSDTIDESDVYVFLRNDLGDSADPDERDFAQPMYKHTHLDIDINNKSDRVEWGHLRYQSAFKPDHSYELVVQWVAASGSIVADLVFNWQRKAQSCGIQMIPIPSDLLALPFTAKSDPLRGPIFIPLDTECLMAGKRYLFEEFREDSYAQRLFLFQGTILQRFGFLRCLVEGNENAHQYVHCTGNAFVLVPSTISPRPRQPTGSNITRRSGVQHRYPVHADQPSPHEAYITRHVSGKNKDDYSMDRRMGFLWSWNHMLSRKWKIPSTATGDELFQKKIIQDFRHFCSNGDNRLKRFWDSCWESKEKFCTNAK</sequence>
<feature type="compositionally biased region" description="Low complexity" evidence="1">
    <location>
        <begin position="1264"/>
        <end position="1279"/>
    </location>
</feature>
<gene>
    <name evidence="3" type="ORF">TKK_016870</name>
</gene>
<dbReference type="EMBL" id="JBJJXI010000136">
    <property type="protein sequence ID" value="KAL3387764.1"/>
    <property type="molecule type" value="Genomic_DNA"/>
</dbReference>